<dbReference type="AlphaFoldDB" id="A0A1C7LSA4"/>
<dbReference type="Proteomes" id="UP000092993">
    <property type="component" value="Unassembled WGS sequence"/>
</dbReference>
<sequence>MHACKQAPEKRQELSEYSDLGEWRGCGRLAGIAVNNCNSCYSELGARARSWEWQGWKDETGGWARRIVCPQVGTCAENGGRASDPVLSLR</sequence>
<organism evidence="1 2">
    <name type="scientific">Grifola frondosa</name>
    <name type="common">Maitake</name>
    <name type="synonym">Polyporus frondosus</name>
    <dbReference type="NCBI Taxonomy" id="5627"/>
    <lineage>
        <taxon>Eukaryota</taxon>
        <taxon>Fungi</taxon>
        <taxon>Dikarya</taxon>
        <taxon>Basidiomycota</taxon>
        <taxon>Agaricomycotina</taxon>
        <taxon>Agaricomycetes</taxon>
        <taxon>Polyporales</taxon>
        <taxon>Grifolaceae</taxon>
        <taxon>Grifola</taxon>
    </lineage>
</organism>
<reference evidence="1 2" key="1">
    <citation type="submission" date="2016-03" db="EMBL/GenBank/DDBJ databases">
        <title>Whole genome sequencing of Grifola frondosa 9006-11.</title>
        <authorList>
            <person name="Min B."/>
            <person name="Park H."/>
            <person name="Kim J.-G."/>
            <person name="Cho H."/>
            <person name="Oh Y.-L."/>
            <person name="Kong W.-S."/>
            <person name="Choi I.-G."/>
        </authorList>
    </citation>
    <scope>NUCLEOTIDE SEQUENCE [LARGE SCALE GENOMIC DNA]</scope>
    <source>
        <strain evidence="1 2">9006-11</strain>
    </source>
</reference>
<name>A0A1C7LSA4_GRIFR</name>
<dbReference type="EMBL" id="LUGG01000023">
    <property type="protein sequence ID" value="OBZ67613.1"/>
    <property type="molecule type" value="Genomic_DNA"/>
</dbReference>
<accession>A0A1C7LSA4</accession>
<evidence type="ECO:0000313" key="1">
    <source>
        <dbReference type="EMBL" id="OBZ67613.1"/>
    </source>
</evidence>
<evidence type="ECO:0000313" key="2">
    <source>
        <dbReference type="Proteomes" id="UP000092993"/>
    </source>
</evidence>
<protein>
    <submittedName>
        <fullName evidence="1">Uncharacterized protein</fullName>
    </submittedName>
</protein>
<keyword evidence="2" id="KW-1185">Reference proteome</keyword>
<gene>
    <name evidence="1" type="ORF">A0H81_12240</name>
</gene>
<comment type="caution">
    <text evidence="1">The sequence shown here is derived from an EMBL/GenBank/DDBJ whole genome shotgun (WGS) entry which is preliminary data.</text>
</comment>
<proteinExistence type="predicted"/>